<dbReference type="Proteomes" id="UP000515908">
    <property type="component" value="Chromosome 05"/>
</dbReference>
<keyword evidence="4" id="KW-1185">Reference proteome</keyword>
<keyword evidence="1" id="KW-0472">Membrane</keyword>
<feature type="chain" id="PRO_5028966247" evidence="2">
    <location>
        <begin position="20"/>
        <end position="669"/>
    </location>
</feature>
<feature type="transmembrane region" description="Helical" evidence="1">
    <location>
        <begin position="326"/>
        <end position="349"/>
    </location>
</feature>
<feature type="transmembrane region" description="Helical" evidence="1">
    <location>
        <begin position="478"/>
        <end position="502"/>
    </location>
</feature>
<dbReference type="AlphaFoldDB" id="A0A7G2C7E4"/>
<proteinExistence type="predicted"/>
<dbReference type="EMBL" id="LR877149">
    <property type="protein sequence ID" value="CAD2215499.1"/>
    <property type="molecule type" value="Genomic_DNA"/>
</dbReference>
<feature type="transmembrane region" description="Helical" evidence="1">
    <location>
        <begin position="415"/>
        <end position="442"/>
    </location>
</feature>
<evidence type="ECO:0000256" key="2">
    <source>
        <dbReference type="SAM" id="SignalP"/>
    </source>
</evidence>
<keyword evidence="1" id="KW-0812">Transmembrane</keyword>
<feature type="transmembrane region" description="Helical" evidence="1">
    <location>
        <begin position="644"/>
        <end position="666"/>
    </location>
</feature>
<feature type="transmembrane region" description="Helical" evidence="1">
    <location>
        <begin position="454"/>
        <end position="472"/>
    </location>
</feature>
<feature type="transmembrane region" description="Helical" evidence="1">
    <location>
        <begin position="514"/>
        <end position="538"/>
    </location>
</feature>
<feature type="transmembrane region" description="Helical" evidence="1">
    <location>
        <begin position="281"/>
        <end position="305"/>
    </location>
</feature>
<evidence type="ECO:0000256" key="1">
    <source>
        <dbReference type="SAM" id="Phobius"/>
    </source>
</evidence>
<sequence>MYNGSVPLVVLLGVTTHSGVVNPSMNVYVGSDGTRKAESLSVSLATKLHLPYSHHRPMDWRWLKTALSYSLTRSGEAFEDGPYRFEFCYEMEETDSTPYKSFVQFDVLDARGSMGARQGMHLGPVFLKNGMHVEHHKGFSFVEGVTSSTLESDMRVQWDGVVAPTVVAGSMHSIYLTFRGTDSIALDEGESQAQFFFSPDSGHIPVLQYVWRPGLLFKNVWNDTYIAYVLSDAEERAEVRLRNWEEQQDAKWLSYEYLRYRIAEWPVTWLTSFSLFSSISYYGGALMSACLAVVGLHGLLMRLYYLNRSAFKFSPSFLMRNVYSKFSLLYLLIILTVGTEIVTGLWSTYALKVCTSNPPHYMTDEELTRRMDWKERITLAVLLLRPTYFSCRVPWIKHRILTPWSALPEHLATVLFGQVVSMLGLLFLAGLLFGSFVAFFPIGRFVLKPILLRFRRVGVALVMVVWAGPMIASLCAPIPHLAIVNLSMLVLTQVFATTAPLITHGGKGGFVTQLCVACSLGFSAHFNGAVLFFRNLVVTPSNEPILDRERFSFFVGDRYFLILMWLSFGVIHLFNYLSLLDHETNRRLSIAKKRDGEAAGSTEGYTFGSLRRRHPHLFRWIDRIHSSCYFLALWSIAVDLRRPLEVSVCHLTVVFISVGLCVMFLISVL</sequence>
<protein>
    <submittedName>
        <fullName evidence="3">Uncharacterized protein</fullName>
    </submittedName>
</protein>
<evidence type="ECO:0000313" key="3">
    <source>
        <dbReference type="EMBL" id="CAD2215499.1"/>
    </source>
</evidence>
<reference evidence="3 4" key="1">
    <citation type="submission" date="2020-08" db="EMBL/GenBank/DDBJ databases">
        <authorList>
            <person name="Newling K."/>
            <person name="Davey J."/>
            <person name="Forrester S."/>
        </authorList>
    </citation>
    <scope>NUCLEOTIDE SEQUENCE [LARGE SCALE GENOMIC DNA]</scope>
    <source>
        <strain evidence="4">Crithidia deanei Carvalho (ATCC PRA-265)</strain>
    </source>
</reference>
<organism evidence="3 4">
    <name type="scientific">Angomonas deanei</name>
    <dbReference type="NCBI Taxonomy" id="59799"/>
    <lineage>
        <taxon>Eukaryota</taxon>
        <taxon>Discoba</taxon>
        <taxon>Euglenozoa</taxon>
        <taxon>Kinetoplastea</taxon>
        <taxon>Metakinetoplastina</taxon>
        <taxon>Trypanosomatida</taxon>
        <taxon>Trypanosomatidae</taxon>
        <taxon>Strigomonadinae</taxon>
        <taxon>Angomonas</taxon>
    </lineage>
</organism>
<dbReference type="VEuPathDB" id="TriTrypDB:ADEAN_000295400"/>
<feature type="signal peptide" evidence="2">
    <location>
        <begin position="1"/>
        <end position="19"/>
    </location>
</feature>
<accession>A0A7G2C7E4</accession>
<feature type="transmembrane region" description="Helical" evidence="1">
    <location>
        <begin position="558"/>
        <end position="577"/>
    </location>
</feature>
<keyword evidence="2" id="KW-0732">Signal</keyword>
<name>A0A7G2C7E4_9TRYP</name>
<evidence type="ECO:0000313" key="4">
    <source>
        <dbReference type="Proteomes" id="UP000515908"/>
    </source>
</evidence>
<keyword evidence="1" id="KW-1133">Transmembrane helix</keyword>
<gene>
    <name evidence="3" type="ORF">ADEAN_000295400</name>
</gene>